<evidence type="ECO:0000313" key="2">
    <source>
        <dbReference type="Proteomes" id="UP000886998"/>
    </source>
</evidence>
<organism evidence="1 2">
    <name type="scientific">Trichonephila inaurata madagascariensis</name>
    <dbReference type="NCBI Taxonomy" id="2747483"/>
    <lineage>
        <taxon>Eukaryota</taxon>
        <taxon>Metazoa</taxon>
        <taxon>Ecdysozoa</taxon>
        <taxon>Arthropoda</taxon>
        <taxon>Chelicerata</taxon>
        <taxon>Arachnida</taxon>
        <taxon>Araneae</taxon>
        <taxon>Araneomorphae</taxon>
        <taxon>Entelegynae</taxon>
        <taxon>Araneoidea</taxon>
        <taxon>Nephilidae</taxon>
        <taxon>Trichonephila</taxon>
        <taxon>Trichonephila inaurata</taxon>
    </lineage>
</organism>
<dbReference type="AlphaFoldDB" id="A0A8X6YTR8"/>
<accession>A0A8X6YTR8</accession>
<dbReference type="Proteomes" id="UP000886998">
    <property type="component" value="Unassembled WGS sequence"/>
</dbReference>
<keyword evidence="2" id="KW-1185">Reference proteome</keyword>
<evidence type="ECO:0000313" key="1">
    <source>
        <dbReference type="EMBL" id="GFY75584.1"/>
    </source>
</evidence>
<gene>
    <name evidence="1" type="ORF">TNIN_157511</name>
</gene>
<dbReference type="EMBL" id="BMAV01021499">
    <property type="protein sequence ID" value="GFY75584.1"/>
    <property type="molecule type" value="Genomic_DNA"/>
</dbReference>
<name>A0A8X6YTR8_9ARAC</name>
<comment type="caution">
    <text evidence="1">The sequence shown here is derived from an EMBL/GenBank/DDBJ whole genome shotgun (WGS) entry which is preliminary data.</text>
</comment>
<protein>
    <submittedName>
        <fullName evidence="1">Uncharacterized protein</fullName>
    </submittedName>
</protein>
<proteinExistence type="predicted"/>
<reference evidence="1" key="1">
    <citation type="submission" date="2020-08" db="EMBL/GenBank/DDBJ databases">
        <title>Multicomponent nature underlies the extraordinary mechanical properties of spider dragline silk.</title>
        <authorList>
            <person name="Kono N."/>
            <person name="Nakamura H."/>
            <person name="Mori M."/>
            <person name="Yoshida Y."/>
            <person name="Ohtoshi R."/>
            <person name="Malay A.D."/>
            <person name="Moran D.A.P."/>
            <person name="Tomita M."/>
            <person name="Numata K."/>
            <person name="Arakawa K."/>
        </authorList>
    </citation>
    <scope>NUCLEOTIDE SEQUENCE</scope>
</reference>
<sequence length="95" mass="11217">MRHISQFHQSGWRVLVCMRLPQPETYRSGIWLMHGPRNLKIVIYHSLFSESFNQERLPFMCYVENVTILHEGDNDCPSCHAGTTWSYKSVRYRAA</sequence>